<dbReference type="HOGENOM" id="CLU_673052_0_0_1"/>
<feature type="transmembrane region" description="Helical" evidence="1">
    <location>
        <begin position="427"/>
        <end position="446"/>
    </location>
</feature>
<dbReference type="GO" id="GO:0005635">
    <property type="term" value="C:nuclear envelope"/>
    <property type="evidence" value="ECO:0007669"/>
    <property type="project" value="TreeGrafter"/>
</dbReference>
<feature type="transmembrane region" description="Helical" evidence="1">
    <location>
        <begin position="322"/>
        <end position="348"/>
    </location>
</feature>
<feature type="transmembrane region" description="Helical" evidence="1">
    <location>
        <begin position="208"/>
        <end position="229"/>
    </location>
</feature>
<dbReference type="eggNOG" id="ENOG502TFPE">
    <property type="taxonomic scope" value="Eukaryota"/>
</dbReference>
<feature type="transmembrane region" description="Helical" evidence="1">
    <location>
        <begin position="182"/>
        <end position="202"/>
    </location>
</feature>
<evidence type="ECO:0000313" key="3">
    <source>
        <dbReference type="Proteomes" id="UP000008068"/>
    </source>
</evidence>
<keyword evidence="1" id="KW-0812">Transmembrane</keyword>
<evidence type="ECO:0000256" key="1">
    <source>
        <dbReference type="SAM" id="Phobius"/>
    </source>
</evidence>
<dbReference type="OrthoDB" id="5779108at2759"/>
<feature type="transmembrane region" description="Helical" evidence="1">
    <location>
        <begin position="292"/>
        <end position="310"/>
    </location>
</feature>
<accession>G0MNS7</accession>
<dbReference type="PANTHER" id="PTHR24002:SF4">
    <property type="entry name" value="MFS DOMAIN-CONTAINING PROTEIN"/>
    <property type="match status" value="1"/>
</dbReference>
<feature type="transmembrane region" description="Helical" evidence="1">
    <location>
        <begin position="255"/>
        <end position="272"/>
    </location>
</feature>
<dbReference type="Proteomes" id="UP000008068">
    <property type="component" value="Unassembled WGS sequence"/>
</dbReference>
<keyword evidence="1" id="KW-1133">Transmembrane helix</keyword>
<dbReference type="Gene3D" id="1.20.1250.20">
    <property type="entry name" value="MFS general substrate transporter like domains"/>
    <property type="match status" value="1"/>
</dbReference>
<dbReference type="InterPro" id="IPR036259">
    <property type="entry name" value="MFS_trans_sf"/>
</dbReference>
<dbReference type="PANTHER" id="PTHR24002">
    <property type="entry name" value="SOLUTE CARRIER FAMILY 22 MEMBER 18"/>
    <property type="match status" value="1"/>
</dbReference>
<dbReference type="STRING" id="135651.G0MNS7"/>
<dbReference type="AlphaFoldDB" id="G0MNS7"/>
<dbReference type="EMBL" id="GL379804">
    <property type="protein sequence ID" value="EGT39063.1"/>
    <property type="molecule type" value="Genomic_DNA"/>
</dbReference>
<dbReference type="InParanoid" id="G0MNS7"/>
<evidence type="ECO:0000313" key="2">
    <source>
        <dbReference type="EMBL" id="EGT39063.1"/>
    </source>
</evidence>
<sequence length="492" mass="54758">MHELFVIYVSFRTNPCCANNAIWWLVDVSISTLFKSFSTMNRREKQRHELALLASTGAYHTFDQWTRALIPFAQWNLEPRVGMDNFIWLTAISTTFTLIGTFFVARMIEVMGLRNSAMISTAFVILYQFLVCQFTNLYIYVFLQSLLLFNNMQMIIDAAILNMESEDGDYKKRTRLITRIMIPQSIGYALGPYCALQMIFFVTPYLEVSQALCGFLAVITLLPVIWNFFPDNPNPNLSLVPDFSGYFEVIKSDSVKLYSLLLMMVTGPYTAYDSLLRNSMASSAIRDPNNMHNLFLTLGLTTVFVNTILLPKLQSTISTQTLLSGSFSLLAGSYLYLAVFHDLIHLFIGMPIQVGSSPKRLKDHAHMSGSVPSFPALFVFGQSTLYCYNCVILCMLQVAAATICIGELSSQLMGAIGKRKAGTAASVLRMSQLAATLLVPFIHGTVVPHHDVISLCIMSASLSGAAVLLVKKFGGSMVFSSEYLPGFSGKYD</sequence>
<gene>
    <name evidence="2" type="ORF">CAEBREN_22589</name>
</gene>
<organism evidence="3">
    <name type="scientific">Caenorhabditis brenneri</name>
    <name type="common">Nematode worm</name>
    <dbReference type="NCBI Taxonomy" id="135651"/>
    <lineage>
        <taxon>Eukaryota</taxon>
        <taxon>Metazoa</taxon>
        <taxon>Ecdysozoa</taxon>
        <taxon>Nematoda</taxon>
        <taxon>Chromadorea</taxon>
        <taxon>Rhabditida</taxon>
        <taxon>Rhabditina</taxon>
        <taxon>Rhabditomorpha</taxon>
        <taxon>Rhabditoidea</taxon>
        <taxon>Rhabditidae</taxon>
        <taxon>Peloderinae</taxon>
        <taxon>Caenorhabditis</taxon>
    </lineage>
</organism>
<dbReference type="FunCoup" id="G0MNS7">
    <property type="interactions" value="5"/>
</dbReference>
<feature type="transmembrane region" description="Helical" evidence="1">
    <location>
        <begin position="86"/>
        <end position="105"/>
    </location>
</feature>
<reference evidence="3" key="1">
    <citation type="submission" date="2011-07" db="EMBL/GenBank/DDBJ databases">
        <authorList>
            <consortium name="Caenorhabditis brenneri Sequencing and Analysis Consortium"/>
            <person name="Wilson R.K."/>
        </authorList>
    </citation>
    <scope>NUCLEOTIDE SEQUENCE [LARGE SCALE GENOMIC DNA]</scope>
    <source>
        <strain evidence="3">PB2801</strain>
    </source>
</reference>
<keyword evidence="3" id="KW-1185">Reference proteome</keyword>
<dbReference type="SUPFAM" id="SSF103473">
    <property type="entry name" value="MFS general substrate transporter"/>
    <property type="match status" value="1"/>
</dbReference>
<name>G0MNS7_CAEBE</name>
<protein>
    <submittedName>
        <fullName evidence="2">Uncharacterized protein</fullName>
    </submittedName>
</protein>
<proteinExistence type="predicted"/>
<feature type="transmembrane region" description="Helical" evidence="1">
    <location>
        <begin position="452"/>
        <end position="470"/>
    </location>
</feature>
<keyword evidence="1" id="KW-0472">Membrane</keyword>